<keyword evidence="2" id="KW-1185">Reference proteome</keyword>
<dbReference type="Proteomes" id="UP001480082">
    <property type="component" value="Unassembled WGS sequence"/>
</dbReference>
<evidence type="ECO:0000313" key="2">
    <source>
        <dbReference type="Proteomes" id="UP001480082"/>
    </source>
</evidence>
<comment type="caution">
    <text evidence="1">The sequence shown here is derived from an EMBL/GenBank/DDBJ whole genome shotgun (WGS) entry which is preliminary data.</text>
</comment>
<accession>A0ACC6T944</accession>
<name>A0ACC6T944_9HYPH</name>
<evidence type="ECO:0000313" key="1">
    <source>
        <dbReference type="EMBL" id="MER9288405.1"/>
    </source>
</evidence>
<gene>
    <name evidence="1" type="ORF">NKI81_31760</name>
</gene>
<dbReference type="EMBL" id="JAMYRI010000036">
    <property type="protein sequence ID" value="MER9288405.1"/>
    <property type="molecule type" value="Genomic_DNA"/>
</dbReference>
<sequence length="83" mass="9041">MTATLSTKRSTLFAAGQDGKRSGCASAFAGRWRIVEKDVWDHDFLDLVEETHLTFKGSADGEKVFGAPKGFLDVRYGTRNGSA</sequence>
<proteinExistence type="predicted"/>
<reference evidence="1 2" key="1">
    <citation type="journal article" date="2024" name="Proc. Natl. Acad. Sci. U.S.A.">
        <title>The evolutionary genomics of adaptation to stress in wild rhizobium bacteria.</title>
        <authorList>
            <person name="Kehlet-Delgado H."/>
            <person name="Montoya A.P."/>
            <person name="Jensen K.T."/>
            <person name="Wendlandt C.E."/>
            <person name="Dexheimer C."/>
            <person name="Roberts M."/>
            <person name="Torres Martinez L."/>
            <person name="Friesen M.L."/>
            <person name="Griffitts J.S."/>
            <person name="Porter S.S."/>
        </authorList>
    </citation>
    <scope>NUCLEOTIDE SEQUENCE [LARGE SCALE GENOMIC DNA]</scope>
    <source>
        <strain evidence="1 2">M0468</strain>
    </source>
</reference>
<organism evidence="1 2">
    <name type="scientific">Mesorhizobium australicum</name>
    <dbReference type="NCBI Taxonomy" id="536018"/>
    <lineage>
        <taxon>Bacteria</taxon>
        <taxon>Pseudomonadati</taxon>
        <taxon>Pseudomonadota</taxon>
        <taxon>Alphaproteobacteria</taxon>
        <taxon>Hyphomicrobiales</taxon>
        <taxon>Phyllobacteriaceae</taxon>
        <taxon>Mesorhizobium</taxon>
    </lineage>
</organism>
<protein>
    <submittedName>
        <fullName evidence="1">Uncharacterized protein</fullName>
    </submittedName>
</protein>